<protein>
    <submittedName>
        <fullName evidence="3">Uncharacterized protein</fullName>
    </submittedName>
</protein>
<dbReference type="PANTHER" id="PTHR21228:SF40">
    <property type="entry name" value="LD45607P"/>
    <property type="match status" value="1"/>
</dbReference>
<dbReference type="AlphaFoldDB" id="A0AA36N7Q9"/>
<organism evidence="3 4">
    <name type="scientific">Effrenium voratum</name>
    <dbReference type="NCBI Taxonomy" id="2562239"/>
    <lineage>
        <taxon>Eukaryota</taxon>
        <taxon>Sar</taxon>
        <taxon>Alveolata</taxon>
        <taxon>Dinophyceae</taxon>
        <taxon>Suessiales</taxon>
        <taxon>Symbiodiniaceae</taxon>
        <taxon>Effrenium</taxon>
    </lineage>
</organism>
<dbReference type="EMBL" id="CAUJNA010003261">
    <property type="protein sequence ID" value="CAJ1397297.1"/>
    <property type="molecule type" value="Genomic_DNA"/>
</dbReference>
<feature type="compositionally biased region" description="Polar residues" evidence="1">
    <location>
        <begin position="397"/>
        <end position="410"/>
    </location>
</feature>
<dbReference type="GO" id="GO:0000963">
    <property type="term" value="P:mitochondrial RNA processing"/>
    <property type="evidence" value="ECO:0007669"/>
    <property type="project" value="TreeGrafter"/>
</dbReference>
<evidence type="ECO:0000313" key="4">
    <source>
        <dbReference type="Proteomes" id="UP001178507"/>
    </source>
</evidence>
<dbReference type="GO" id="GO:0044528">
    <property type="term" value="P:regulation of mitochondrial mRNA stability"/>
    <property type="evidence" value="ECO:0007669"/>
    <property type="project" value="TreeGrafter"/>
</dbReference>
<accession>A0AA36N7Q9</accession>
<keyword evidence="4" id="KW-1185">Reference proteome</keyword>
<dbReference type="GO" id="GO:0003723">
    <property type="term" value="F:RNA binding"/>
    <property type="evidence" value="ECO:0007669"/>
    <property type="project" value="TreeGrafter"/>
</dbReference>
<feature type="chain" id="PRO_5041448123" evidence="2">
    <location>
        <begin position="23"/>
        <end position="835"/>
    </location>
</feature>
<dbReference type="Proteomes" id="UP001178507">
    <property type="component" value="Unassembled WGS sequence"/>
</dbReference>
<sequence length="835" mass="90089">MTRRVRRCLALLLAWQLGAVFRRAFTALQGDANRPQRLSCWADGESGAAGAEGGHTDPRIITNCVTNAASAADILAIMQLEQENPKLNLISVSAAWCRLAKLQGSINSQVTKSESFLLFVKLTHSLLETPAGHARQVANILWATARLPGSAFSQLTTLWTSLSRAANATASEMNAQQTANSIWAVATLSTTNTNSEVFSSMLPALANRVPVVISDMNAQNVASVIWAAGQLLVNPSHAIMSHDLRELLPVLTVRARGLLPSAKPQALANSCWGLALSDHHDEAFFLAVADRVVKEAAVWKPAGAELDLPSVLCAFARLTALGRADMLGVAAKKLTPMLRKINNWGLCATLWSYQQLDRGDDFLTFRQCMESEVARRRLSNDVERSRLGPEAWPAGQTARQTRQGQSTAGNHTDPRIITNCVRNATSAAEVLAIMQRQQENPELSLISVSAAWCRLAKLQGSLNSKAIRSQSFYLFVGLTTSLLEQPAVRAREVANILWATAKLQRHASSQITSLWTRLARAVKTSAGAMNAQQNANSIWAVATLATAKVHFQGLPSALRALAKRVPAVIADMNARDASSVIWAMAKLVTVDPETKALCGLLPALASRVPAVISDMRSQAVASVLWAVAKLAAADVEPQALLDLLRSSAGRIPDVVSEMKAQEVSNVIWAAGQLAVMSDDLRAVLPVVVDRASVALPSATPQNLGNSVWGLALSNYSDEAFLEAVADKVANEAAGWTPRLAERSLPAVLCAVARLKAEFTCDKLLEAVAAKLSPIIDSINDWGLCALTWSYQKLDVCDDCLIFHQDLAMQVAMRNFSQEDVERSSLGPETWYSKQS</sequence>
<evidence type="ECO:0000256" key="2">
    <source>
        <dbReference type="SAM" id="SignalP"/>
    </source>
</evidence>
<keyword evidence="2" id="KW-0732">Signal</keyword>
<dbReference type="InterPro" id="IPR050870">
    <property type="entry name" value="FAST_kinase"/>
</dbReference>
<dbReference type="PANTHER" id="PTHR21228">
    <property type="entry name" value="FAST LEU-RICH DOMAIN-CONTAINING"/>
    <property type="match status" value="1"/>
</dbReference>
<evidence type="ECO:0000313" key="3">
    <source>
        <dbReference type="EMBL" id="CAJ1397297.1"/>
    </source>
</evidence>
<proteinExistence type="predicted"/>
<comment type="caution">
    <text evidence="3">The sequence shown here is derived from an EMBL/GenBank/DDBJ whole genome shotgun (WGS) entry which is preliminary data.</text>
</comment>
<gene>
    <name evidence="3" type="ORF">EVOR1521_LOCUS21339</name>
</gene>
<feature type="region of interest" description="Disordered" evidence="1">
    <location>
        <begin position="390"/>
        <end position="414"/>
    </location>
</feature>
<feature type="signal peptide" evidence="2">
    <location>
        <begin position="1"/>
        <end position="22"/>
    </location>
</feature>
<evidence type="ECO:0000256" key="1">
    <source>
        <dbReference type="SAM" id="MobiDB-lite"/>
    </source>
</evidence>
<dbReference type="GO" id="GO:0035770">
    <property type="term" value="C:ribonucleoprotein granule"/>
    <property type="evidence" value="ECO:0007669"/>
    <property type="project" value="TreeGrafter"/>
</dbReference>
<name>A0AA36N7Q9_9DINO</name>
<dbReference type="GO" id="GO:0005759">
    <property type="term" value="C:mitochondrial matrix"/>
    <property type="evidence" value="ECO:0007669"/>
    <property type="project" value="TreeGrafter"/>
</dbReference>
<reference evidence="3" key="1">
    <citation type="submission" date="2023-08" db="EMBL/GenBank/DDBJ databases">
        <authorList>
            <person name="Chen Y."/>
            <person name="Shah S."/>
            <person name="Dougan E. K."/>
            <person name="Thang M."/>
            <person name="Chan C."/>
        </authorList>
    </citation>
    <scope>NUCLEOTIDE SEQUENCE</scope>
</reference>